<comment type="caution">
    <text evidence="2">The sequence shown here is derived from an EMBL/GenBank/DDBJ whole genome shotgun (WGS) entry which is preliminary data.</text>
</comment>
<dbReference type="EMBL" id="SPQQ01000003">
    <property type="protein sequence ID" value="TGE38607.1"/>
    <property type="molecule type" value="Genomic_DNA"/>
</dbReference>
<dbReference type="OrthoDB" id="1954703at2"/>
<keyword evidence="3" id="KW-1185">Reference proteome</keyword>
<organism evidence="2 3">
    <name type="scientific">Desulfosporosinus fructosivorans</name>
    <dbReference type="NCBI Taxonomy" id="2018669"/>
    <lineage>
        <taxon>Bacteria</taxon>
        <taxon>Bacillati</taxon>
        <taxon>Bacillota</taxon>
        <taxon>Clostridia</taxon>
        <taxon>Eubacteriales</taxon>
        <taxon>Desulfitobacteriaceae</taxon>
        <taxon>Desulfosporosinus</taxon>
    </lineage>
</organism>
<evidence type="ECO:0000313" key="3">
    <source>
        <dbReference type="Proteomes" id="UP000298460"/>
    </source>
</evidence>
<evidence type="ECO:0000259" key="1">
    <source>
        <dbReference type="Pfam" id="PF07872"/>
    </source>
</evidence>
<reference evidence="2 3" key="1">
    <citation type="submission" date="2019-03" db="EMBL/GenBank/DDBJ databases">
        <title>Draft Genome Sequence of Desulfosporosinus fructosivorans Strain 63.6F, Isolated from Marine Sediment in the Baltic Sea.</title>
        <authorList>
            <person name="Hausmann B."/>
            <person name="Vandieken V."/>
            <person name="Pjevac P."/>
            <person name="Schreck K."/>
            <person name="Herbold C.W."/>
            <person name="Loy A."/>
        </authorList>
    </citation>
    <scope>NUCLEOTIDE SEQUENCE [LARGE SCALE GENOMIC DNA]</scope>
    <source>
        <strain evidence="2 3">63.6F</strain>
    </source>
</reference>
<gene>
    <name evidence="2" type="ORF">E4K67_11850</name>
</gene>
<proteinExistence type="predicted"/>
<feature type="domain" description="DUF1659" evidence="1">
    <location>
        <begin position="2"/>
        <end position="73"/>
    </location>
</feature>
<dbReference type="Pfam" id="PF07872">
    <property type="entry name" value="DUF1659"/>
    <property type="match status" value="1"/>
</dbReference>
<dbReference type="Proteomes" id="UP000298460">
    <property type="component" value="Unassembled WGS sequence"/>
</dbReference>
<evidence type="ECO:0000313" key="2">
    <source>
        <dbReference type="EMBL" id="TGE38607.1"/>
    </source>
</evidence>
<accession>A0A4Z0R994</accession>
<protein>
    <submittedName>
        <fullName evidence="2">DUF1659 domain-containing protein</fullName>
    </submittedName>
</protein>
<dbReference type="AlphaFoldDB" id="A0A4Z0R994"/>
<dbReference type="InterPro" id="IPR012454">
    <property type="entry name" value="DUF1659"/>
</dbReference>
<name>A0A4Z0R994_9FIRM</name>
<dbReference type="RefSeq" id="WP_135546821.1">
    <property type="nucleotide sequence ID" value="NZ_SPQQ01000003.1"/>
</dbReference>
<sequence length="75" mass="8094">MAVVSAPSGAALVLVYQTGLSPAGAPITSQRTLNNIVYNASTQAVYDAAYAIFSLSEYTLLDVYFRRTDELTNEE</sequence>